<accession>A0AAQ3NZI3</accession>
<protein>
    <submittedName>
        <fullName evidence="2">Uncharacterized protein</fullName>
    </submittedName>
</protein>
<proteinExistence type="predicted"/>
<keyword evidence="3" id="KW-1185">Reference proteome</keyword>
<name>A0AAQ3NZI3_VIGMU</name>
<feature type="region of interest" description="Disordered" evidence="1">
    <location>
        <begin position="1"/>
        <end position="55"/>
    </location>
</feature>
<dbReference type="EMBL" id="CP144698">
    <property type="protein sequence ID" value="WVZ17647.1"/>
    <property type="molecule type" value="Genomic_DNA"/>
</dbReference>
<evidence type="ECO:0000313" key="3">
    <source>
        <dbReference type="Proteomes" id="UP001374535"/>
    </source>
</evidence>
<feature type="compositionally biased region" description="Basic and acidic residues" evidence="1">
    <location>
        <begin position="37"/>
        <end position="48"/>
    </location>
</feature>
<organism evidence="2 3">
    <name type="scientific">Vigna mungo</name>
    <name type="common">Black gram</name>
    <name type="synonym">Phaseolus mungo</name>
    <dbReference type="NCBI Taxonomy" id="3915"/>
    <lineage>
        <taxon>Eukaryota</taxon>
        <taxon>Viridiplantae</taxon>
        <taxon>Streptophyta</taxon>
        <taxon>Embryophyta</taxon>
        <taxon>Tracheophyta</taxon>
        <taxon>Spermatophyta</taxon>
        <taxon>Magnoliopsida</taxon>
        <taxon>eudicotyledons</taxon>
        <taxon>Gunneridae</taxon>
        <taxon>Pentapetalae</taxon>
        <taxon>rosids</taxon>
        <taxon>fabids</taxon>
        <taxon>Fabales</taxon>
        <taxon>Fabaceae</taxon>
        <taxon>Papilionoideae</taxon>
        <taxon>50 kb inversion clade</taxon>
        <taxon>NPAAA clade</taxon>
        <taxon>indigoferoid/millettioid clade</taxon>
        <taxon>Phaseoleae</taxon>
        <taxon>Vigna</taxon>
    </lineage>
</organism>
<feature type="compositionally biased region" description="Basic and acidic residues" evidence="1">
    <location>
        <begin position="1"/>
        <end position="10"/>
    </location>
</feature>
<dbReference type="AlphaFoldDB" id="A0AAQ3NZI3"/>
<evidence type="ECO:0000313" key="2">
    <source>
        <dbReference type="EMBL" id="WVZ17647.1"/>
    </source>
</evidence>
<evidence type="ECO:0000256" key="1">
    <source>
        <dbReference type="SAM" id="MobiDB-lite"/>
    </source>
</evidence>
<reference evidence="2 3" key="1">
    <citation type="journal article" date="2023" name="Life. Sci Alliance">
        <title>Evolutionary insights into 3D genome organization and epigenetic landscape of Vigna mungo.</title>
        <authorList>
            <person name="Junaid A."/>
            <person name="Singh B."/>
            <person name="Bhatia S."/>
        </authorList>
    </citation>
    <scope>NUCLEOTIDE SEQUENCE [LARGE SCALE GENOMIC DNA]</scope>
    <source>
        <strain evidence="2">Urdbean</strain>
    </source>
</reference>
<gene>
    <name evidence="2" type="ORF">V8G54_010629</name>
</gene>
<dbReference type="Proteomes" id="UP001374535">
    <property type="component" value="Chromosome 3"/>
</dbReference>
<sequence length="132" mass="15171">MSSKEKEQNTKKKSKLCKSISKLSKFGKKKKSASNAPKEDVSEEDSPKHYGLFSNTFNHDHVKEEGFSDSFNHHLKEEEEEEFSNTFNHAHDSPLRSSIIEASQYHGKRGGEQFLKASYYFNDHYSEGCSIM</sequence>